<sequence>MGWLDRSDTTALQKTDVKQRLRCVSSCEEDESGCEADMLEGAEVGRHSPPRPQQEPINLKNEDISHRNAAIETGQKQYTSPIAPNKEPINNMSNAQLRSSGYLIYETDDADGLFVPSNLPNLRQFTRY</sequence>
<name>A0A9P0N1E9_SPOLI</name>
<dbReference type="AlphaFoldDB" id="A0A9P0N1E9"/>
<evidence type="ECO:0000313" key="2">
    <source>
        <dbReference type="EMBL" id="CAH1638074.1"/>
    </source>
</evidence>
<organism evidence="2 3">
    <name type="scientific">Spodoptera littoralis</name>
    <name type="common">Egyptian cotton leafworm</name>
    <dbReference type="NCBI Taxonomy" id="7109"/>
    <lineage>
        <taxon>Eukaryota</taxon>
        <taxon>Metazoa</taxon>
        <taxon>Ecdysozoa</taxon>
        <taxon>Arthropoda</taxon>
        <taxon>Hexapoda</taxon>
        <taxon>Insecta</taxon>
        <taxon>Pterygota</taxon>
        <taxon>Neoptera</taxon>
        <taxon>Endopterygota</taxon>
        <taxon>Lepidoptera</taxon>
        <taxon>Glossata</taxon>
        <taxon>Ditrysia</taxon>
        <taxon>Noctuoidea</taxon>
        <taxon>Noctuidae</taxon>
        <taxon>Amphipyrinae</taxon>
        <taxon>Spodoptera</taxon>
    </lineage>
</organism>
<dbReference type="EMBL" id="LR824548">
    <property type="protein sequence ID" value="CAH1638074.1"/>
    <property type="molecule type" value="Genomic_DNA"/>
</dbReference>
<evidence type="ECO:0000313" key="3">
    <source>
        <dbReference type="Proteomes" id="UP001153321"/>
    </source>
</evidence>
<evidence type="ECO:0000256" key="1">
    <source>
        <dbReference type="SAM" id="MobiDB-lite"/>
    </source>
</evidence>
<protein>
    <submittedName>
        <fullName evidence="2">Uncharacterized protein</fullName>
    </submittedName>
</protein>
<reference evidence="2" key="1">
    <citation type="submission" date="2022-02" db="EMBL/GenBank/DDBJ databases">
        <authorList>
            <person name="King R."/>
        </authorList>
    </citation>
    <scope>NUCLEOTIDE SEQUENCE</scope>
</reference>
<accession>A0A9P0N1E9</accession>
<dbReference type="Proteomes" id="UP001153321">
    <property type="component" value="Chromosome 17"/>
</dbReference>
<feature type="compositionally biased region" description="Polar residues" evidence="1">
    <location>
        <begin position="74"/>
        <end position="94"/>
    </location>
</feature>
<gene>
    <name evidence="2" type="ORF">SPLIT_LOCUS3432</name>
</gene>
<proteinExistence type="predicted"/>
<feature type="region of interest" description="Disordered" evidence="1">
    <location>
        <begin position="68"/>
        <end position="94"/>
    </location>
</feature>
<keyword evidence="3" id="KW-1185">Reference proteome</keyword>